<feature type="region of interest" description="Disordered" evidence="1">
    <location>
        <begin position="40"/>
        <end position="70"/>
    </location>
</feature>
<evidence type="ECO:0000256" key="1">
    <source>
        <dbReference type="SAM" id="MobiDB-lite"/>
    </source>
</evidence>
<organism evidence="2 3">
    <name type="scientific">Sporisorium graminicola</name>
    <dbReference type="NCBI Taxonomy" id="280036"/>
    <lineage>
        <taxon>Eukaryota</taxon>
        <taxon>Fungi</taxon>
        <taxon>Dikarya</taxon>
        <taxon>Basidiomycota</taxon>
        <taxon>Ustilaginomycotina</taxon>
        <taxon>Ustilaginomycetes</taxon>
        <taxon>Ustilaginales</taxon>
        <taxon>Ustilaginaceae</taxon>
        <taxon>Sporisorium</taxon>
    </lineage>
</organism>
<sequence>MSGSDSISDHTAFAFGSASNERDNGSDSVSSAGAFTFTSPRTAATGMNESGYLDDAPSTSSTTAGSSRSQLGATSLFATLAQRQFDQQQQLSQSQYDDESAWTTSRPHRYRHTRHSQGRRAEIDDVSTSSSSSSGRRERRARRDSLESDYSDETTSSAHDRALQREWEEQVDQLKLMFQIIILPFVGKFFGRKFGYFLYNRYQVLGSPLRQAFWSGIGATA</sequence>
<dbReference type="GO" id="GO:0005741">
    <property type="term" value="C:mitochondrial outer membrane"/>
    <property type="evidence" value="ECO:0007669"/>
    <property type="project" value="TreeGrafter"/>
</dbReference>
<dbReference type="PANTHER" id="PTHR28230">
    <property type="entry name" value="CHROMOSOME 1, WHOLE GENOME SHOTGUN SEQUENCE"/>
    <property type="match status" value="1"/>
</dbReference>
<feature type="compositionally biased region" description="Low complexity" evidence="1">
    <location>
        <begin position="58"/>
        <end position="69"/>
    </location>
</feature>
<dbReference type="Proteomes" id="UP000306050">
    <property type="component" value="Chromosome SGRAM_1"/>
</dbReference>
<dbReference type="InterPro" id="IPR037652">
    <property type="entry name" value="Mim2"/>
</dbReference>
<proteinExistence type="predicted"/>
<comment type="caution">
    <text evidence="2">The sequence shown here is derived from an EMBL/GenBank/DDBJ whole genome shotgun (WGS) entry which is preliminary data.</text>
</comment>
<keyword evidence="3" id="KW-1185">Reference proteome</keyword>
<dbReference type="Pfam" id="PF19117">
    <property type="entry name" value="Mim2"/>
    <property type="match status" value="1"/>
</dbReference>
<feature type="region of interest" description="Disordered" evidence="1">
    <location>
        <begin position="88"/>
        <end position="161"/>
    </location>
</feature>
<evidence type="ECO:0000313" key="2">
    <source>
        <dbReference type="EMBL" id="TKY90443.1"/>
    </source>
</evidence>
<dbReference type="PANTHER" id="PTHR28230:SF1">
    <property type="entry name" value="MITOCHONDRIAL IMPORT PROTEIN 2"/>
    <property type="match status" value="1"/>
</dbReference>
<gene>
    <name evidence="2" type="ORF">EX895_000441</name>
</gene>
<protein>
    <submittedName>
        <fullName evidence="2">Uncharacterized protein</fullName>
    </submittedName>
</protein>
<evidence type="ECO:0000313" key="3">
    <source>
        <dbReference type="Proteomes" id="UP000306050"/>
    </source>
</evidence>
<dbReference type="RefSeq" id="XP_029742428.1">
    <property type="nucleotide sequence ID" value="XM_029881042.1"/>
</dbReference>
<dbReference type="GO" id="GO:0070096">
    <property type="term" value="P:mitochondrial outer membrane translocase complex assembly"/>
    <property type="evidence" value="ECO:0007669"/>
    <property type="project" value="InterPro"/>
</dbReference>
<reference evidence="2 3" key="1">
    <citation type="submission" date="2019-05" db="EMBL/GenBank/DDBJ databases">
        <title>Sporisorium graminicola CBS 10092 draft sequencing and annotation.</title>
        <authorList>
            <person name="Solano-Gonzalez S."/>
            <person name="Caddick M.X."/>
            <person name="Darby A."/>
        </authorList>
    </citation>
    <scope>NUCLEOTIDE SEQUENCE [LARGE SCALE GENOMIC DNA]</scope>
    <source>
        <strain evidence="2 3">CBS 10092</strain>
    </source>
</reference>
<dbReference type="KEGG" id="sgra:EX895_000441"/>
<dbReference type="GeneID" id="40723336"/>
<dbReference type="GO" id="GO:0045040">
    <property type="term" value="P:protein insertion into mitochondrial outer membrane"/>
    <property type="evidence" value="ECO:0007669"/>
    <property type="project" value="InterPro"/>
</dbReference>
<dbReference type="OrthoDB" id="2556515at2759"/>
<dbReference type="EMBL" id="SRRM01000002">
    <property type="protein sequence ID" value="TKY90443.1"/>
    <property type="molecule type" value="Genomic_DNA"/>
</dbReference>
<dbReference type="AlphaFoldDB" id="A0A4U7L023"/>
<name>A0A4U7L023_9BASI</name>
<accession>A0A4U7L023</accession>
<feature type="compositionally biased region" description="Basic residues" evidence="1">
    <location>
        <begin position="106"/>
        <end position="118"/>
    </location>
</feature>